<keyword evidence="1" id="KW-0472">Membrane</keyword>
<dbReference type="AlphaFoldDB" id="A0A520XB97"/>
<feature type="transmembrane region" description="Helical" evidence="1">
    <location>
        <begin position="174"/>
        <end position="191"/>
    </location>
</feature>
<feature type="transmembrane region" description="Helical" evidence="1">
    <location>
        <begin position="7"/>
        <end position="28"/>
    </location>
</feature>
<gene>
    <name evidence="2" type="ORF">EVJ48_07120</name>
</gene>
<dbReference type="Proteomes" id="UP000322454">
    <property type="component" value="Unassembled WGS sequence"/>
</dbReference>
<keyword evidence="1" id="KW-1133">Transmembrane helix</keyword>
<feature type="transmembrane region" description="Helical" evidence="1">
    <location>
        <begin position="364"/>
        <end position="384"/>
    </location>
</feature>
<sequence>MKKILKASLIFVFALAVFGLWLIALFHISSLWRGDSDNAYLVIAGNAIAKGNYILRGYYLSQLDPFYSIDMFVNAAFVKLLGFRPLIMHAVPVFLYAVFILIACFYIPREKDEVNGNAGLIFKTGLFLFIIFLVFPSRGLAFWALQEGMHLSAVIVSLLVFLLINKFLKTASRLSYLFLTVAFIILTAGFANDNVNVVICGVPLIVLNIVFIAKEVIGKDENYNNIGKYLLIVLSVITAYLLKELIFLAIKADGGFVTVPSRLSIAFVRLKFFVKNFYFYINGMLNLLGIKVFGKNLFSLKTVIEIFKITGFIIFIYGIKTTVKKVKEFKDDDFLDILLLGGMLFMSLGFLMSQIPVNKASSRYLMPVAVFGFILIIRNFGYVINGFMKNKTLDIIKKDGVKVKNFKPVFLEISVAFVFMIYAGSFTLNSLAVIPKSPVRPLGKWLIRHNLTYGYGTYWDSSIITLKTKGKVKVRQLISGGNGIVPYRWLCNKKWYKEKGFFVIYTEHFIWFDRQAIIKVFGKPSKVYIEDFQGTLGKPYGRSSGRGTLAPYVIMVYKNGIMP</sequence>
<feature type="transmembrane region" description="Helical" evidence="1">
    <location>
        <begin position="229"/>
        <end position="250"/>
    </location>
</feature>
<proteinExistence type="predicted"/>
<comment type="caution">
    <text evidence="2">The sequence shown here is derived from an EMBL/GenBank/DDBJ whole genome shotgun (WGS) entry which is preliminary data.</text>
</comment>
<organism evidence="2 3">
    <name type="scientific">Candidatus Acidulodesulfobacterium acidiphilum</name>
    <dbReference type="NCBI Taxonomy" id="2597224"/>
    <lineage>
        <taxon>Bacteria</taxon>
        <taxon>Deltaproteobacteria</taxon>
        <taxon>Candidatus Acidulodesulfobacterales</taxon>
        <taxon>Candidatus Acidulodesulfobacterium</taxon>
    </lineage>
</organism>
<accession>A0A520XB97</accession>
<evidence type="ECO:0000256" key="1">
    <source>
        <dbReference type="SAM" id="Phobius"/>
    </source>
</evidence>
<dbReference type="EMBL" id="SHMQ01000019">
    <property type="protein sequence ID" value="RZV38412.1"/>
    <property type="molecule type" value="Genomic_DNA"/>
</dbReference>
<feature type="transmembrane region" description="Helical" evidence="1">
    <location>
        <begin position="413"/>
        <end position="434"/>
    </location>
</feature>
<name>A0A520XB97_9DELT</name>
<feature type="transmembrane region" description="Helical" evidence="1">
    <location>
        <begin position="149"/>
        <end position="167"/>
    </location>
</feature>
<reference evidence="2 3" key="1">
    <citation type="submission" date="2019-01" db="EMBL/GenBank/DDBJ databases">
        <title>Insights into ecological role of a new deltaproteobacterial order Candidatus Sinidesulfobacterales (Sva0485) by metagenomics and metatranscriptomics.</title>
        <authorList>
            <person name="Tan S."/>
            <person name="Liu J."/>
            <person name="Fang Y."/>
            <person name="Hedlund B."/>
            <person name="Lian Z.-H."/>
            <person name="Huang L.-Y."/>
            <person name="Li J.-T."/>
            <person name="Huang L.-N."/>
            <person name="Li W.-J."/>
            <person name="Jiang H.-C."/>
            <person name="Dong H.-L."/>
            <person name="Shu W.-S."/>
        </authorList>
    </citation>
    <scope>NUCLEOTIDE SEQUENCE [LARGE SCALE GENOMIC DNA]</scope>
    <source>
        <strain evidence="2">AP4</strain>
    </source>
</reference>
<evidence type="ECO:0008006" key="4">
    <source>
        <dbReference type="Google" id="ProtNLM"/>
    </source>
</evidence>
<evidence type="ECO:0000313" key="3">
    <source>
        <dbReference type="Proteomes" id="UP000322454"/>
    </source>
</evidence>
<feature type="transmembrane region" description="Helical" evidence="1">
    <location>
        <begin position="277"/>
        <end position="294"/>
    </location>
</feature>
<evidence type="ECO:0000313" key="2">
    <source>
        <dbReference type="EMBL" id="RZV38412.1"/>
    </source>
</evidence>
<feature type="transmembrane region" description="Helical" evidence="1">
    <location>
        <begin position="306"/>
        <end position="323"/>
    </location>
</feature>
<feature type="transmembrane region" description="Helical" evidence="1">
    <location>
        <begin position="197"/>
        <end position="217"/>
    </location>
</feature>
<feature type="transmembrane region" description="Helical" evidence="1">
    <location>
        <begin position="120"/>
        <end position="143"/>
    </location>
</feature>
<feature type="transmembrane region" description="Helical" evidence="1">
    <location>
        <begin position="86"/>
        <end position="108"/>
    </location>
</feature>
<keyword evidence="1" id="KW-0812">Transmembrane</keyword>
<feature type="transmembrane region" description="Helical" evidence="1">
    <location>
        <begin position="335"/>
        <end position="352"/>
    </location>
</feature>
<protein>
    <recommendedName>
        <fullName evidence="4">Glycosyltransferase RgtA/B/C/D-like domain-containing protein</fullName>
    </recommendedName>
</protein>